<sequence length="545" mass="62564">MMTKNLILVLFILLFISENVQAQQPAAVREKPKVVIGLMIENMRPDYIQRYWDKLGPNGFKKLYNNGAVCTNINLTQHIQSYAGGTATLFTGVHPSMHGIVDKKWYDRLKQKEIECTRDDYYFTVGADTDQGNASPKKLLSNTITDNLKIFSRGEALVFSAAMNRESAIFSAGHVADGAYWYDTESGKIISSSFYLSTFPEWVREFNTQNYGEMYSYRNWVTFMPPKEYTESEEDNYILEKGYFDRWNTFPHTVGRYSRKAENLSPVKTTPYANQIIKDFAIRLMENEPIGQDEVTDFFTITFSSMDYENGNFGPASVEMQDTYLYMDQYIGEVINHAENKYGKDNVLFFLTANTSASYPVEYLQEEFNMPVDHFSPESAIALLTSYLNITYGQENWIEYYSDLQVYLNHELIKKNKINLDEMRDEASNFINQFEGVQVSLPAYQLEQGNSPNGLLSLIYKSYAKNRSGDFLFLLKEGWQPSYKFKKVNYTDQSHIPLVFYGGGISPKIISKKQNAVDFAPTLCHLIGIPMPDKTQGEVISDMID</sequence>
<feature type="chain" id="PRO_5012748304" evidence="1">
    <location>
        <begin position="23"/>
        <end position="545"/>
    </location>
</feature>
<dbReference type="InterPro" id="IPR026263">
    <property type="entry name" value="Alkaline_phosphatase_prok"/>
</dbReference>
<gene>
    <name evidence="2" type="ORF">SAMN05444280_11239</name>
</gene>
<dbReference type="GO" id="GO:0004035">
    <property type="term" value="F:alkaline phosphatase activity"/>
    <property type="evidence" value="ECO:0007669"/>
    <property type="project" value="InterPro"/>
</dbReference>
<dbReference type="InterPro" id="IPR002591">
    <property type="entry name" value="Phosphodiest/P_Trfase"/>
</dbReference>
<feature type="signal peptide" evidence="1">
    <location>
        <begin position="1"/>
        <end position="22"/>
    </location>
</feature>
<protein>
    <submittedName>
        <fullName evidence="2">Type I phosphodiesterase / nucleotide pyrophosphatase</fullName>
    </submittedName>
</protein>
<dbReference type="PIRSF" id="PIRSF031924">
    <property type="entry name" value="Pi-irrepressible_AP"/>
    <property type="match status" value="1"/>
</dbReference>
<dbReference type="SUPFAM" id="SSF53649">
    <property type="entry name" value="Alkaline phosphatase-like"/>
    <property type="match status" value="1"/>
</dbReference>
<dbReference type="Proteomes" id="UP000184050">
    <property type="component" value="Unassembled WGS sequence"/>
</dbReference>
<accession>A0A1M6H0R9</accession>
<keyword evidence="3" id="KW-1185">Reference proteome</keyword>
<dbReference type="Pfam" id="PF01663">
    <property type="entry name" value="Phosphodiest"/>
    <property type="match status" value="1"/>
</dbReference>
<dbReference type="STRING" id="1168035.SAMN05444280_11239"/>
<dbReference type="EMBL" id="FQZE01000012">
    <property type="protein sequence ID" value="SHJ15781.1"/>
    <property type="molecule type" value="Genomic_DNA"/>
</dbReference>
<keyword evidence="1" id="KW-0732">Signal</keyword>
<dbReference type="AlphaFoldDB" id="A0A1M6H0R9"/>
<proteinExistence type="predicted"/>
<evidence type="ECO:0000313" key="2">
    <source>
        <dbReference type="EMBL" id="SHJ15781.1"/>
    </source>
</evidence>
<dbReference type="Gene3D" id="3.40.720.10">
    <property type="entry name" value="Alkaline Phosphatase, subunit A"/>
    <property type="match status" value="1"/>
</dbReference>
<evidence type="ECO:0000256" key="1">
    <source>
        <dbReference type="SAM" id="SignalP"/>
    </source>
</evidence>
<dbReference type="RefSeq" id="WP_083578186.1">
    <property type="nucleotide sequence ID" value="NZ_FQZE01000012.1"/>
</dbReference>
<dbReference type="Gene3D" id="3.30.1360.150">
    <property type="match status" value="1"/>
</dbReference>
<organism evidence="2 3">
    <name type="scientific">Tangfeifania diversioriginum</name>
    <dbReference type="NCBI Taxonomy" id="1168035"/>
    <lineage>
        <taxon>Bacteria</taxon>
        <taxon>Pseudomonadati</taxon>
        <taxon>Bacteroidota</taxon>
        <taxon>Bacteroidia</taxon>
        <taxon>Marinilabiliales</taxon>
        <taxon>Prolixibacteraceae</taxon>
        <taxon>Tangfeifania</taxon>
    </lineage>
</organism>
<reference evidence="2 3" key="1">
    <citation type="submission" date="2016-11" db="EMBL/GenBank/DDBJ databases">
        <authorList>
            <person name="Jaros S."/>
            <person name="Januszkiewicz K."/>
            <person name="Wedrychowicz H."/>
        </authorList>
    </citation>
    <scope>NUCLEOTIDE SEQUENCE [LARGE SCALE GENOMIC DNA]</scope>
    <source>
        <strain evidence="2 3">DSM 27063</strain>
    </source>
</reference>
<dbReference type="CDD" id="cd16016">
    <property type="entry name" value="AP-SPAP"/>
    <property type="match status" value="1"/>
</dbReference>
<name>A0A1M6H0R9_9BACT</name>
<dbReference type="InterPro" id="IPR017850">
    <property type="entry name" value="Alkaline_phosphatase_core_sf"/>
</dbReference>
<evidence type="ECO:0000313" key="3">
    <source>
        <dbReference type="Proteomes" id="UP000184050"/>
    </source>
</evidence>
<dbReference type="OrthoDB" id="9766127at2"/>